<evidence type="ECO:0000259" key="1">
    <source>
        <dbReference type="Pfam" id="PF04015"/>
    </source>
</evidence>
<evidence type="ECO:0000313" key="3">
    <source>
        <dbReference type="Proteomes" id="UP000285961"/>
    </source>
</evidence>
<dbReference type="Proteomes" id="UP000285961">
    <property type="component" value="Unassembled WGS sequence"/>
</dbReference>
<organism evidence="2 3">
    <name type="scientific">Candidatus Abyssobacteria bacterium SURF_17</name>
    <dbReference type="NCBI Taxonomy" id="2093361"/>
    <lineage>
        <taxon>Bacteria</taxon>
        <taxon>Pseudomonadati</taxon>
        <taxon>Candidatus Hydrogenedentota</taxon>
        <taxon>Candidatus Abyssobacteria</taxon>
    </lineage>
</organism>
<dbReference type="InterPro" id="IPR007160">
    <property type="entry name" value="DUF362"/>
</dbReference>
<sequence>MEKAKHTRRRFLKYFPALPAGLWTLSRARRSAAEPLSLTSAATSRPSTVAVATSSELVKGNATEPTPEIARILNEAIAAVTGKADARSAWKGLFSPADVIGIKVNCLAGPGLSSHPEVVAAIVESLADAGFTKERIIVWDRTERELASVGFTEQSVNGARILATDSPGIGYENDIEFSGEVGSCFSRILTRVCTALINVPVLKDHDLAGVSLGMKNFYGAIHNPNKYHDNNCDPYVADVCAHPLIARKLRLVVCDALIGQYHGGPAPRPQWSWQAGSLIVSRDPVAVDRIGLAIIEEKRKEAGMQSLKDVGREPKYIQTAAQRGLGTADIGKISKVSIS</sequence>
<name>A0A419F9D5_9BACT</name>
<feature type="domain" description="DUF362" evidence="1">
    <location>
        <begin position="100"/>
        <end position="292"/>
    </location>
</feature>
<comment type="caution">
    <text evidence="2">The sequence shown here is derived from an EMBL/GenBank/DDBJ whole genome shotgun (WGS) entry which is preliminary data.</text>
</comment>
<protein>
    <submittedName>
        <fullName evidence="2">DUF362 domain-containing protein</fullName>
    </submittedName>
</protein>
<dbReference type="AlphaFoldDB" id="A0A419F9D5"/>
<reference evidence="2 3" key="1">
    <citation type="journal article" date="2017" name="ISME J.">
        <title>Energy and carbon metabolisms in a deep terrestrial subsurface fluid microbial community.</title>
        <authorList>
            <person name="Momper L."/>
            <person name="Jungbluth S.P."/>
            <person name="Lee M.D."/>
            <person name="Amend J.P."/>
        </authorList>
    </citation>
    <scope>NUCLEOTIDE SEQUENCE [LARGE SCALE GENOMIC DNA]</scope>
    <source>
        <strain evidence="2">SURF_17</strain>
    </source>
</reference>
<dbReference type="EMBL" id="QZKI01000005">
    <property type="protein sequence ID" value="RJP75298.1"/>
    <property type="molecule type" value="Genomic_DNA"/>
</dbReference>
<proteinExistence type="predicted"/>
<gene>
    <name evidence="2" type="ORF">C4532_00795</name>
</gene>
<accession>A0A419F9D5</accession>
<dbReference type="Pfam" id="PF04015">
    <property type="entry name" value="DUF362"/>
    <property type="match status" value="1"/>
</dbReference>
<evidence type="ECO:0000313" key="2">
    <source>
        <dbReference type="EMBL" id="RJP75298.1"/>
    </source>
</evidence>